<keyword evidence="3" id="KW-1185">Reference proteome</keyword>
<gene>
    <name evidence="2" type="ORF">CTEN210_16899</name>
</gene>
<feature type="transmembrane region" description="Helical" evidence="1">
    <location>
        <begin position="259"/>
        <end position="278"/>
    </location>
</feature>
<keyword evidence="1" id="KW-1133">Transmembrane helix</keyword>
<feature type="transmembrane region" description="Helical" evidence="1">
    <location>
        <begin position="7"/>
        <end position="25"/>
    </location>
</feature>
<evidence type="ECO:0000313" key="2">
    <source>
        <dbReference type="EMBL" id="GFH60423.1"/>
    </source>
</evidence>
<keyword evidence="1" id="KW-0812">Transmembrane</keyword>
<accession>A0AAD3HEV4</accession>
<feature type="transmembrane region" description="Helical" evidence="1">
    <location>
        <begin position="118"/>
        <end position="137"/>
    </location>
</feature>
<name>A0AAD3HEV4_9STRA</name>
<protein>
    <submittedName>
        <fullName evidence="2">Uncharacterized protein</fullName>
    </submittedName>
</protein>
<sequence length="322" mass="35210">MGKTPRFRLWTFYAVLSLVLSISIGQVDTDANENIDDEHGAQDKAWGLALAILSFLTILFVLFAHLIQSLRSKIIDHKAEGIIICILIAMSAGIVAIVSGPERGLAVDKDGAVFIGNMYYGSWLGFVTGVAILSSFLESAYGLDVAYNMRTRSSSFTYWTGLLVSSIIVLATSADIYNRNCDVPNEEKRQPFCSRSVIAVVIGTLAVIMSFAIIGMKITLGAAPFLIEIGLGFLLFIMYIVEIAYVTDIEGPGEALGNLYYTSWGSFLLTLGIGKACYEDYVEAQIIMEQQRHSSNRPSLRTVEMRGPQLASVDEGVEEVDI</sequence>
<feature type="transmembrane region" description="Helical" evidence="1">
    <location>
        <begin position="158"/>
        <end position="177"/>
    </location>
</feature>
<feature type="transmembrane region" description="Helical" evidence="1">
    <location>
        <begin position="225"/>
        <end position="247"/>
    </location>
</feature>
<evidence type="ECO:0000313" key="3">
    <source>
        <dbReference type="Proteomes" id="UP001054902"/>
    </source>
</evidence>
<feature type="transmembrane region" description="Helical" evidence="1">
    <location>
        <begin position="197"/>
        <end position="218"/>
    </location>
</feature>
<dbReference type="Proteomes" id="UP001054902">
    <property type="component" value="Unassembled WGS sequence"/>
</dbReference>
<organism evidence="2 3">
    <name type="scientific">Chaetoceros tenuissimus</name>
    <dbReference type="NCBI Taxonomy" id="426638"/>
    <lineage>
        <taxon>Eukaryota</taxon>
        <taxon>Sar</taxon>
        <taxon>Stramenopiles</taxon>
        <taxon>Ochrophyta</taxon>
        <taxon>Bacillariophyta</taxon>
        <taxon>Coscinodiscophyceae</taxon>
        <taxon>Chaetocerotophycidae</taxon>
        <taxon>Chaetocerotales</taxon>
        <taxon>Chaetocerotaceae</taxon>
        <taxon>Chaetoceros</taxon>
    </lineage>
</organism>
<evidence type="ECO:0000256" key="1">
    <source>
        <dbReference type="SAM" id="Phobius"/>
    </source>
</evidence>
<dbReference type="AlphaFoldDB" id="A0AAD3HEV4"/>
<feature type="transmembrane region" description="Helical" evidence="1">
    <location>
        <begin position="45"/>
        <end position="67"/>
    </location>
</feature>
<feature type="transmembrane region" description="Helical" evidence="1">
    <location>
        <begin position="79"/>
        <end position="98"/>
    </location>
</feature>
<comment type="caution">
    <text evidence="2">The sequence shown here is derived from an EMBL/GenBank/DDBJ whole genome shotgun (WGS) entry which is preliminary data.</text>
</comment>
<proteinExistence type="predicted"/>
<keyword evidence="1" id="KW-0472">Membrane</keyword>
<dbReference type="EMBL" id="BLLK01000069">
    <property type="protein sequence ID" value="GFH60423.1"/>
    <property type="molecule type" value="Genomic_DNA"/>
</dbReference>
<reference evidence="2 3" key="1">
    <citation type="journal article" date="2021" name="Sci. Rep.">
        <title>The genome of the diatom Chaetoceros tenuissimus carries an ancient integrated fragment of an extant virus.</title>
        <authorList>
            <person name="Hongo Y."/>
            <person name="Kimura K."/>
            <person name="Takaki Y."/>
            <person name="Yoshida Y."/>
            <person name="Baba S."/>
            <person name="Kobayashi G."/>
            <person name="Nagasaki K."/>
            <person name="Hano T."/>
            <person name="Tomaru Y."/>
        </authorList>
    </citation>
    <scope>NUCLEOTIDE SEQUENCE [LARGE SCALE GENOMIC DNA]</scope>
    <source>
        <strain evidence="2 3">NIES-3715</strain>
    </source>
</reference>